<dbReference type="PROSITE" id="PS50826">
    <property type="entry name" value="RUN"/>
    <property type="match status" value="1"/>
</dbReference>
<evidence type="ECO:0000256" key="3">
    <source>
        <dbReference type="ARBA" id="ARBA00022454"/>
    </source>
</evidence>
<dbReference type="SMART" id="SM01333">
    <property type="entry name" value="Tet_JBP"/>
    <property type="match status" value="1"/>
</dbReference>
<feature type="region of interest" description="Disordered" evidence="13">
    <location>
        <begin position="704"/>
        <end position="742"/>
    </location>
</feature>
<evidence type="ECO:0000256" key="9">
    <source>
        <dbReference type="ARBA" id="ARBA00047840"/>
    </source>
</evidence>
<gene>
    <name evidence="14" type="ORF">CGI_10011030</name>
</gene>
<dbReference type="PROSITE" id="PS50106">
    <property type="entry name" value="PDZ"/>
    <property type="match status" value="1"/>
</dbReference>
<dbReference type="GO" id="GO:0045944">
    <property type="term" value="P:positive regulation of transcription by RNA polymerase II"/>
    <property type="evidence" value="ECO:0007669"/>
    <property type="project" value="TreeGrafter"/>
</dbReference>
<dbReference type="InParanoid" id="K1P567"/>
<accession>K1P567</accession>
<dbReference type="GO" id="GO:0005694">
    <property type="term" value="C:chromosome"/>
    <property type="evidence" value="ECO:0007669"/>
    <property type="project" value="UniProtKB-SubCell"/>
</dbReference>
<evidence type="ECO:0000256" key="4">
    <source>
        <dbReference type="ARBA" id="ARBA00022723"/>
    </source>
</evidence>
<dbReference type="AlphaFoldDB" id="K1P567"/>
<reference evidence="14" key="1">
    <citation type="journal article" date="2012" name="Nature">
        <title>The oyster genome reveals stress adaptation and complexity of shell formation.</title>
        <authorList>
            <person name="Zhang G."/>
            <person name="Fang X."/>
            <person name="Guo X."/>
            <person name="Li L."/>
            <person name="Luo R."/>
            <person name="Xu F."/>
            <person name="Yang P."/>
            <person name="Zhang L."/>
            <person name="Wang X."/>
            <person name="Qi H."/>
            <person name="Xiong Z."/>
            <person name="Que H."/>
            <person name="Xie Y."/>
            <person name="Holland P.W."/>
            <person name="Paps J."/>
            <person name="Zhu Y."/>
            <person name="Wu F."/>
            <person name="Chen Y."/>
            <person name="Wang J."/>
            <person name="Peng C."/>
            <person name="Meng J."/>
            <person name="Yang L."/>
            <person name="Liu J."/>
            <person name="Wen B."/>
            <person name="Zhang N."/>
            <person name="Huang Z."/>
            <person name="Zhu Q."/>
            <person name="Feng Y."/>
            <person name="Mount A."/>
            <person name="Hedgecock D."/>
            <person name="Xu Z."/>
            <person name="Liu Y."/>
            <person name="Domazet-Loso T."/>
            <person name="Du Y."/>
            <person name="Sun X."/>
            <person name="Zhang S."/>
            <person name="Liu B."/>
            <person name="Cheng P."/>
            <person name="Jiang X."/>
            <person name="Li J."/>
            <person name="Fan D."/>
            <person name="Wang W."/>
            <person name="Fu W."/>
            <person name="Wang T."/>
            <person name="Wang B."/>
            <person name="Zhang J."/>
            <person name="Peng Z."/>
            <person name="Li Y."/>
            <person name="Li N."/>
            <person name="Wang J."/>
            <person name="Chen M."/>
            <person name="He Y."/>
            <person name="Tan F."/>
            <person name="Song X."/>
            <person name="Zheng Q."/>
            <person name="Huang R."/>
            <person name="Yang H."/>
            <person name="Du X."/>
            <person name="Chen L."/>
            <person name="Yang M."/>
            <person name="Gaffney P.M."/>
            <person name="Wang S."/>
            <person name="Luo L."/>
            <person name="She Z."/>
            <person name="Ming Y."/>
            <person name="Huang W."/>
            <person name="Zhang S."/>
            <person name="Huang B."/>
            <person name="Zhang Y."/>
            <person name="Qu T."/>
            <person name="Ni P."/>
            <person name="Miao G."/>
            <person name="Wang J."/>
            <person name="Wang Q."/>
            <person name="Steinberg C.E."/>
            <person name="Wang H."/>
            <person name="Li N."/>
            <person name="Qian L."/>
            <person name="Zhang G."/>
            <person name="Li Y."/>
            <person name="Yang H."/>
            <person name="Liu X."/>
            <person name="Wang J."/>
            <person name="Yin Y."/>
            <person name="Wang J."/>
        </authorList>
    </citation>
    <scope>NUCLEOTIDE SEQUENCE [LARGE SCALE GENOMIC DNA]</scope>
    <source>
        <strain evidence="14">05x7-T-G4-1.051#20</strain>
    </source>
</reference>
<keyword evidence="5 11" id="KW-0862">Zinc</keyword>
<evidence type="ECO:0000256" key="6">
    <source>
        <dbReference type="ARBA" id="ARBA00022964"/>
    </source>
</evidence>
<feature type="region of interest" description="Disordered" evidence="13">
    <location>
        <begin position="108"/>
        <end position="134"/>
    </location>
</feature>
<dbReference type="PANTHER" id="PTHR23358">
    <property type="entry name" value="METHYLCYTOSINE DIOXYGENASE TET"/>
    <property type="match status" value="1"/>
</dbReference>
<comment type="cofactor">
    <cofactor evidence="11">
        <name>Fe(2+)</name>
        <dbReference type="ChEBI" id="CHEBI:29033"/>
    </cofactor>
    <text evidence="11">Binds 1 Fe(2+) ion per subunit.</text>
</comment>
<keyword evidence="6 11" id="KW-0223">Dioxygenase</keyword>
<dbReference type="SUPFAM" id="SSF140741">
    <property type="entry name" value="RUN domain-like"/>
    <property type="match status" value="1"/>
</dbReference>
<dbReference type="EC" id="1.14.11.80" evidence="11"/>
<dbReference type="Pfam" id="PF02759">
    <property type="entry name" value="RUN"/>
    <property type="match status" value="1"/>
</dbReference>
<comment type="catalytic activity">
    <reaction evidence="11">
        <text>a 5-methyl-2'-deoxycytidine in DNA + 2-oxoglutarate + O2 = a 5-hydroxymethyl-2'-deoxycytidine in DNA + succinate + CO2</text>
        <dbReference type="Rhea" id="RHEA:52636"/>
        <dbReference type="Rhea" id="RHEA-COMP:11370"/>
        <dbReference type="Rhea" id="RHEA-COMP:13315"/>
        <dbReference type="ChEBI" id="CHEBI:15379"/>
        <dbReference type="ChEBI" id="CHEBI:16526"/>
        <dbReference type="ChEBI" id="CHEBI:16810"/>
        <dbReference type="ChEBI" id="CHEBI:30031"/>
        <dbReference type="ChEBI" id="CHEBI:85454"/>
        <dbReference type="ChEBI" id="CHEBI:136731"/>
        <dbReference type="EC" id="1.14.11.80"/>
    </reaction>
</comment>
<keyword evidence="7 11" id="KW-0560">Oxidoreductase</keyword>
<dbReference type="Gene3D" id="2.30.42.10">
    <property type="match status" value="1"/>
</dbReference>
<dbReference type="GO" id="GO:0008270">
    <property type="term" value="F:zinc ion binding"/>
    <property type="evidence" value="ECO:0007669"/>
    <property type="project" value="UniProtKB-UniRule"/>
</dbReference>
<dbReference type="InterPro" id="IPR046942">
    <property type="entry name" value="TET_oxygenase"/>
</dbReference>
<evidence type="ECO:0000256" key="5">
    <source>
        <dbReference type="ARBA" id="ARBA00022833"/>
    </source>
</evidence>
<sequence length="1231" mass="139832">MSSLVDLGEHLNALIPGEDCGWLQQSLKPKMAAPPNGYQQYPPTWLNLPGPQNYQAIYSVPHTTATPTNVQTFSNFPFSKPSNYMSFPFPTLPKNDPYKFTDEVSLKRNLEPNSGQTPKKKKVKNNGEKLNGHVDKGSFIKAKNVKKVIETNALSLNEIENRVQNILQSIQKECSSKESKNVQSNVAIFKDPSKTMDEIKLDNLSEKLLKSPEEIHLEKLMGNSLENEGRKTPPNCCTNCEKFGFRNSPQCLNKRSAPEVDVYEFEDDDDISNLSEPKTCSRIEAAKANIFKTEEHQEKVVQNIKVESDNHDSEKENFCENEKPLEASGFPKQPKLDLKDEGSAKMDLLSEHLNKLKETITEDEEHLDRLRKNIKSEMPRCSCRGPDYVPSEDVEGPYYTHLGAARSIQAVRELLEKRTGEKGRSIRIEKIRYTGKEGKSSQGCPIAKWIIRRSGQEEKYLCVVRQRPGHFCETACIIAVLVAWEGVPQNMADDLYQYLRTTLPTNGFETERRCGTNERKTCACQGIDLVRRGASFSFGCSWSMYYNGCKFARSREARKFKLKDTTKEVELEGKLQDLATKMAPLYQQMAPDAYSNQTQFEDTARMCRLGNEEGRPFSGVTACVDFCAHSHRDLHNMNNGSTVVVTLTKHRGMGKPDDEQLHTLPLHVMDMTDEHGCSEAQFEKARNGSLEVLQYYPMEARMRAVPLTPKKKKKGKKGGNGPAKKGRPFKKTEPSQNQKDSKFSIDENKKFLTYEDMMKLSEEPGFAQIIPMFIEHSQGNSSFSFYISQEAEDARFVLEFRTNDIVVTDDNENLAKLCCVLEEIFQKGIKSKYKGNGIFNRINCKESKWFDKSDYFWPWVAKIPSFSKERCNPILSMVIDTVKESKKVTLDLGRGRLFIRSALMKKVLTVPVQIIAKNRQLATEVYYENDSILGNEILAEILQSLLFELTEAHFQLRVHNASFLDKTWNLPIYKQYELVPCDNLGLHVQYINGFLLVKAVEPGSVAEENDKIHAGDVIDELYGEALRGNKMSVVHNILQKYKGLPVHIHVVKGFDSQGNLYKPIQHLIEDADVDITTAEELIQVKKDNSNDYKKPPHTILNEEEAEEIPVHGSEGGATYDAHYLGYVTLGLDGRVVRIEDSVLGVLRNHTQRVAVKMELTEKEVLVIDTKEEKNLLEHSYTEISACGRRTDQLKYIAYIAGETTCSLAKKFNCYVFEMRTNEEMTTNEKKG</sequence>
<dbReference type="CDD" id="cd18892">
    <property type="entry name" value="TET"/>
    <property type="match status" value="1"/>
</dbReference>
<dbReference type="EMBL" id="JH816090">
    <property type="protein sequence ID" value="EKC18772.1"/>
    <property type="molecule type" value="Genomic_DNA"/>
</dbReference>
<comment type="cofactor">
    <cofactor evidence="11">
        <name>Zn(2+)</name>
        <dbReference type="ChEBI" id="CHEBI:29105"/>
    </cofactor>
    <text evidence="11">The zinc ions have a structural role.</text>
</comment>
<dbReference type="GO" id="GO:0141166">
    <property type="term" value="P:chromosomal 5-methylcytosine DNA demethylation pathway"/>
    <property type="evidence" value="ECO:0007669"/>
    <property type="project" value="UniProtKB-UniRule"/>
</dbReference>
<dbReference type="InterPro" id="IPR024779">
    <property type="entry name" value="2OGFeDO_JBP1/TET_oxygenase_dom"/>
</dbReference>
<keyword evidence="4 11" id="KW-0479">Metal-binding</keyword>
<evidence type="ECO:0000256" key="13">
    <source>
        <dbReference type="SAM" id="MobiDB-lite"/>
    </source>
</evidence>
<dbReference type="HOGENOM" id="CLU_267666_0_0_1"/>
<name>K1P567_MAGGI</name>
<comment type="similarity">
    <text evidence="2 11">Belongs to the TET family.</text>
</comment>
<dbReference type="SUPFAM" id="SSF50156">
    <property type="entry name" value="PDZ domain-like"/>
    <property type="match status" value="1"/>
</dbReference>
<dbReference type="Pfam" id="PF12851">
    <property type="entry name" value="Tet_JBP"/>
    <property type="match status" value="1"/>
</dbReference>
<dbReference type="SMART" id="SM00228">
    <property type="entry name" value="PDZ"/>
    <property type="match status" value="1"/>
</dbReference>
<evidence type="ECO:0000256" key="11">
    <source>
        <dbReference type="RuleBase" id="RU367064"/>
    </source>
</evidence>
<feature type="compositionally biased region" description="Basic and acidic residues" evidence="13">
    <location>
        <begin position="125"/>
        <end position="134"/>
    </location>
</feature>
<dbReference type="GO" id="GO:0070579">
    <property type="term" value="F:DNA 5-methylcytosine dioxygenase activity"/>
    <property type="evidence" value="ECO:0007669"/>
    <property type="project" value="UniProtKB-UniRule"/>
</dbReference>
<keyword evidence="12" id="KW-0175">Coiled coil</keyword>
<evidence type="ECO:0000256" key="1">
    <source>
        <dbReference type="ARBA" id="ARBA00004286"/>
    </source>
</evidence>
<dbReference type="PANTHER" id="PTHR23358:SF6">
    <property type="entry name" value="METHYLCYTOSINE DIOXYGENASE TET"/>
    <property type="match status" value="1"/>
</dbReference>
<evidence type="ECO:0000256" key="8">
    <source>
        <dbReference type="ARBA" id="ARBA00023004"/>
    </source>
</evidence>
<comment type="catalytic activity">
    <reaction evidence="9 11">
        <text>a 5-formyl-2'-deoxycytidine in DNA + 2-oxoglutarate + O2 = a 5-carboxyl-2'-deoxycytidine in DNA + succinate + CO2 + H(+)</text>
        <dbReference type="Rhea" id="RHEA:53832"/>
        <dbReference type="Rhea" id="RHEA-COMP:13656"/>
        <dbReference type="Rhea" id="RHEA-COMP:13657"/>
        <dbReference type="ChEBI" id="CHEBI:15378"/>
        <dbReference type="ChEBI" id="CHEBI:15379"/>
        <dbReference type="ChEBI" id="CHEBI:16526"/>
        <dbReference type="ChEBI" id="CHEBI:16810"/>
        <dbReference type="ChEBI" id="CHEBI:30031"/>
        <dbReference type="ChEBI" id="CHEBI:137731"/>
        <dbReference type="ChEBI" id="CHEBI:137732"/>
        <dbReference type="EC" id="1.14.11.80"/>
    </reaction>
</comment>
<dbReference type="CDD" id="cd17682">
    <property type="entry name" value="RUN_RUFY4_like"/>
    <property type="match status" value="1"/>
</dbReference>
<evidence type="ECO:0000256" key="12">
    <source>
        <dbReference type="SAM" id="Coils"/>
    </source>
</evidence>
<dbReference type="InterPro" id="IPR004012">
    <property type="entry name" value="Run_dom"/>
</dbReference>
<dbReference type="PROSITE" id="PS01179">
    <property type="entry name" value="PID"/>
    <property type="match status" value="1"/>
</dbReference>
<dbReference type="InterPro" id="IPR037213">
    <property type="entry name" value="Run_dom_sf"/>
</dbReference>
<dbReference type="Gene3D" id="2.30.29.30">
    <property type="entry name" value="Pleckstrin-homology domain (PH domain)/Phosphotyrosine-binding domain (PTB)"/>
    <property type="match status" value="1"/>
</dbReference>
<dbReference type="InterPro" id="IPR040175">
    <property type="entry name" value="TET1/2/3"/>
</dbReference>
<protein>
    <recommendedName>
        <fullName evidence="11">Methylcytosine dioxygenase TET</fullName>
        <ecNumber evidence="11">1.14.11.80</ecNumber>
    </recommendedName>
</protein>
<dbReference type="InterPro" id="IPR006020">
    <property type="entry name" value="PTB/PI_dom"/>
</dbReference>
<dbReference type="GO" id="GO:0005634">
    <property type="term" value="C:nucleus"/>
    <property type="evidence" value="ECO:0007669"/>
    <property type="project" value="UniProtKB-UniRule"/>
</dbReference>
<keyword evidence="8 11" id="KW-0408">Iron</keyword>
<keyword evidence="3" id="KW-0158">Chromosome</keyword>
<evidence type="ECO:0000256" key="2">
    <source>
        <dbReference type="ARBA" id="ARBA00007502"/>
    </source>
</evidence>
<organism evidence="14">
    <name type="scientific">Magallana gigas</name>
    <name type="common">Pacific oyster</name>
    <name type="synonym">Crassostrea gigas</name>
    <dbReference type="NCBI Taxonomy" id="29159"/>
    <lineage>
        <taxon>Eukaryota</taxon>
        <taxon>Metazoa</taxon>
        <taxon>Spiralia</taxon>
        <taxon>Lophotrochozoa</taxon>
        <taxon>Mollusca</taxon>
        <taxon>Bivalvia</taxon>
        <taxon>Autobranchia</taxon>
        <taxon>Pteriomorphia</taxon>
        <taxon>Ostreida</taxon>
        <taxon>Ostreoidea</taxon>
        <taxon>Ostreidae</taxon>
        <taxon>Magallana</taxon>
    </lineage>
</organism>
<evidence type="ECO:0000256" key="10">
    <source>
        <dbReference type="ARBA" id="ARBA00049431"/>
    </source>
</evidence>
<dbReference type="GO" id="GO:0040029">
    <property type="term" value="P:epigenetic regulation of gene expression"/>
    <property type="evidence" value="ECO:0007669"/>
    <property type="project" value="InterPro"/>
</dbReference>
<evidence type="ECO:0000313" key="14">
    <source>
        <dbReference type="EMBL" id="EKC18772.1"/>
    </source>
</evidence>
<dbReference type="SUPFAM" id="SSF50729">
    <property type="entry name" value="PH domain-like"/>
    <property type="match status" value="1"/>
</dbReference>
<dbReference type="SMR" id="K1P567"/>
<dbReference type="InterPro" id="IPR036034">
    <property type="entry name" value="PDZ_sf"/>
</dbReference>
<comment type="catalytic activity">
    <reaction evidence="10 11">
        <text>a 5-hydroxymethyl-2'-deoxycytidine in DNA + 2-oxoglutarate + O2 = a 5-formyl-2'-deoxycytidine in DNA + succinate + CO2 + H2O</text>
        <dbReference type="Rhea" id="RHEA:53828"/>
        <dbReference type="Rhea" id="RHEA-COMP:13315"/>
        <dbReference type="Rhea" id="RHEA-COMP:13656"/>
        <dbReference type="ChEBI" id="CHEBI:15377"/>
        <dbReference type="ChEBI" id="CHEBI:15379"/>
        <dbReference type="ChEBI" id="CHEBI:16526"/>
        <dbReference type="ChEBI" id="CHEBI:16810"/>
        <dbReference type="ChEBI" id="CHEBI:30031"/>
        <dbReference type="ChEBI" id="CHEBI:136731"/>
        <dbReference type="ChEBI" id="CHEBI:137731"/>
        <dbReference type="EC" id="1.14.11.80"/>
    </reaction>
</comment>
<feature type="coiled-coil region" evidence="12">
    <location>
        <begin position="346"/>
        <end position="373"/>
    </location>
</feature>
<dbReference type="InterPro" id="IPR011993">
    <property type="entry name" value="PH-like_dom_sf"/>
</dbReference>
<comment type="subcellular location">
    <subcellularLocation>
        <location evidence="1">Chromosome</location>
    </subcellularLocation>
</comment>
<dbReference type="InterPro" id="IPR001478">
    <property type="entry name" value="PDZ"/>
</dbReference>
<comment type="function">
    <text evidence="11">Dioxygenase that catalyzes the conversion of the modified genomic base 5-methylcytosine (5mC) into 5-hydroxymethylcytosine (5hmC) and plays a key role in epigenetic chromatin reprogramming during embryonic development.</text>
</comment>
<evidence type="ECO:0000256" key="7">
    <source>
        <dbReference type="ARBA" id="ARBA00023002"/>
    </source>
</evidence>
<dbReference type="Gene3D" id="1.20.58.900">
    <property type="match status" value="1"/>
</dbReference>
<proteinExistence type="inferred from homology"/>